<dbReference type="RefSeq" id="WP_125094237.1">
    <property type="nucleotide sequence ID" value="NZ_RRUE01000001.1"/>
</dbReference>
<name>A0A3R8LN26_9BURK</name>
<gene>
    <name evidence="2" type="ORF">EHV23_00470</name>
</gene>
<accession>A0A3R8LN26</accession>
<dbReference type="EMBL" id="RRUE01000001">
    <property type="protein sequence ID" value="RRN44805.1"/>
    <property type="molecule type" value="Genomic_DNA"/>
</dbReference>
<protein>
    <recommendedName>
        <fullName evidence="4">Fibronectin type-III domain-containing protein</fullName>
    </recommendedName>
</protein>
<feature type="region of interest" description="Disordered" evidence="1">
    <location>
        <begin position="1"/>
        <end position="22"/>
    </location>
</feature>
<sequence length="511" mass="55115">MTRSHTSAPANASARPAGRGRSPLVAAQVHPGLMHARTRQAVLVGMAVAALAAAGGVHAAESEAVPVSIEGKTFKVEAPVQTQVLVDSPEKRVESGTSANGAPVIVTRLSYRKREWHVDKEDDDGQAQERKDVAGQSATGTTGEADSVNKDVTNPATEDAVSSSDASAAATDDTEGAEAPHEEPVAVKATRASAEELEPFVIHAVTPHSVSMAWESDPSVVYNVSRNGQPIAQVSGGKYVDETVSPGTEYQYSIEPATAPTGASGKPGMSGVIQVRTPEMPESGGAVASTARATKVVSKGGDGPTETIYKHRAFIPNDWVDISQFENMGCGAWPTQNVRFKGDDRSWSDIFDIDPNRSRTVLTIQADWRSSPAKLSRGIHVSRTTRIIDGKEEVKRASPNFGWFRDSASNSEGTYLAAYIYHFIGNPFCWLGQIRYEEEVHMWNDGSISIIGHRRQAPRHEGLVALRFGNGLFRGPWRLYRLENVGFKCLVGDNGVDGQCVYEEYRARNSL</sequence>
<keyword evidence="3" id="KW-1185">Reference proteome</keyword>
<feature type="region of interest" description="Disordered" evidence="1">
    <location>
        <begin position="117"/>
        <end position="191"/>
    </location>
</feature>
<evidence type="ECO:0008006" key="4">
    <source>
        <dbReference type="Google" id="ProtNLM"/>
    </source>
</evidence>
<evidence type="ECO:0000313" key="3">
    <source>
        <dbReference type="Proteomes" id="UP000270261"/>
    </source>
</evidence>
<dbReference type="OrthoDB" id="5117915at2"/>
<dbReference type="InterPro" id="IPR013783">
    <property type="entry name" value="Ig-like_fold"/>
</dbReference>
<organism evidence="2 3">
    <name type="scientific">Lautropia dentalis</name>
    <dbReference type="NCBI Taxonomy" id="2490857"/>
    <lineage>
        <taxon>Bacteria</taxon>
        <taxon>Pseudomonadati</taxon>
        <taxon>Pseudomonadota</taxon>
        <taxon>Betaproteobacteria</taxon>
        <taxon>Burkholderiales</taxon>
        <taxon>Burkholderiaceae</taxon>
        <taxon>Lautropia</taxon>
    </lineage>
</organism>
<dbReference type="AlphaFoldDB" id="A0A3R8LN26"/>
<feature type="compositionally biased region" description="Polar residues" evidence="1">
    <location>
        <begin position="1"/>
        <end position="10"/>
    </location>
</feature>
<comment type="caution">
    <text evidence="2">The sequence shown here is derived from an EMBL/GenBank/DDBJ whole genome shotgun (WGS) entry which is preliminary data.</text>
</comment>
<feature type="compositionally biased region" description="Polar residues" evidence="1">
    <location>
        <begin position="136"/>
        <end position="155"/>
    </location>
</feature>
<feature type="compositionally biased region" description="Low complexity" evidence="1">
    <location>
        <begin position="156"/>
        <end position="171"/>
    </location>
</feature>
<proteinExistence type="predicted"/>
<dbReference type="Proteomes" id="UP000270261">
    <property type="component" value="Unassembled WGS sequence"/>
</dbReference>
<reference evidence="2 3" key="1">
    <citation type="submission" date="2018-11" db="EMBL/GenBank/DDBJ databases">
        <title>Genome sequencing of Lautropia sp. KCOM 2505 (= ChDC F240).</title>
        <authorList>
            <person name="Kook J.-K."/>
            <person name="Park S.-N."/>
            <person name="Lim Y.K."/>
        </authorList>
    </citation>
    <scope>NUCLEOTIDE SEQUENCE [LARGE SCALE GENOMIC DNA]</scope>
    <source>
        <strain evidence="2 3">KCOM 2505</strain>
    </source>
</reference>
<evidence type="ECO:0000256" key="1">
    <source>
        <dbReference type="SAM" id="MobiDB-lite"/>
    </source>
</evidence>
<dbReference type="Gene3D" id="2.60.40.10">
    <property type="entry name" value="Immunoglobulins"/>
    <property type="match status" value="1"/>
</dbReference>
<evidence type="ECO:0000313" key="2">
    <source>
        <dbReference type="EMBL" id="RRN44805.1"/>
    </source>
</evidence>